<dbReference type="Gramene" id="rna-gnl|WGS:NBSK|LSAT_7X5021_mrna">
    <property type="protein sequence ID" value="cds-PLY85047.1"/>
    <property type="gene ID" value="gene-LSAT_7X5021"/>
</dbReference>
<evidence type="ECO:0000313" key="6">
    <source>
        <dbReference type="EMBL" id="KAJ0195422.1"/>
    </source>
</evidence>
<sequence length="190" mass="20914">MATELPAKVEPELAPAKVDAPVDVAPEKPVDSPTVPETKADDSKAVAVAEKTPIPEVKKSSKNSLDRDIALAGVDKEKKLSFIKAWEESEKSKVENKSQKELSAITSWENTKKADVEAKLKQIEEKFDKKKAEYAEKMKNKVGLIHKQAEEKRAMVEAKKSEDHLKTEELAAKYRATGTIPKKALGCFGG</sequence>
<dbReference type="AlphaFoldDB" id="A0A9R1X466"/>
<accession>A0A9R1X466</accession>
<keyword evidence="7" id="KW-1185">Reference proteome</keyword>
<dbReference type="PANTHER" id="PTHR31775">
    <property type="entry name" value="OS02G0117200 PROTEIN"/>
    <property type="match status" value="1"/>
</dbReference>
<feature type="domain" description="Remorin C-terminal" evidence="4">
    <location>
        <begin position="78"/>
        <end position="183"/>
    </location>
</feature>
<comment type="similarity">
    <text evidence="1">Belongs to the remorin family.</text>
</comment>
<dbReference type="OrthoDB" id="684343at2759"/>
<evidence type="ECO:0000256" key="2">
    <source>
        <dbReference type="SAM" id="Coils"/>
    </source>
</evidence>
<name>A0A9R1X466_LACSA</name>
<evidence type="ECO:0000256" key="3">
    <source>
        <dbReference type="SAM" id="MobiDB-lite"/>
    </source>
</evidence>
<dbReference type="EMBL" id="NBSK02000007">
    <property type="protein sequence ID" value="KAJ0195422.1"/>
    <property type="molecule type" value="Genomic_DNA"/>
</dbReference>
<dbReference type="InterPro" id="IPR005518">
    <property type="entry name" value="Remorin_N"/>
</dbReference>
<protein>
    <recommendedName>
        <fullName evidence="8">Remorin C-terminal domain-containing protein</fullName>
    </recommendedName>
</protein>
<evidence type="ECO:0000256" key="1">
    <source>
        <dbReference type="ARBA" id="ARBA00005711"/>
    </source>
</evidence>
<feature type="region of interest" description="Disordered" evidence="3">
    <location>
        <begin position="1"/>
        <end position="63"/>
    </location>
</feature>
<gene>
    <name evidence="6" type="ORF">LSAT_V11C700344500</name>
</gene>
<evidence type="ECO:0000259" key="4">
    <source>
        <dbReference type="Pfam" id="PF03763"/>
    </source>
</evidence>
<feature type="coiled-coil region" evidence="2">
    <location>
        <begin position="113"/>
        <end position="140"/>
    </location>
</feature>
<evidence type="ECO:0000313" key="7">
    <source>
        <dbReference type="Proteomes" id="UP000235145"/>
    </source>
</evidence>
<dbReference type="Pfam" id="PF03766">
    <property type="entry name" value="Remorin_N"/>
    <property type="match status" value="1"/>
</dbReference>
<evidence type="ECO:0008006" key="8">
    <source>
        <dbReference type="Google" id="ProtNLM"/>
    </source>
</evidence>
<keyword evidence="2" id="KW-0175">Coiled coil</keyword>
<organism evidence="6 7">
    <name type="scientific">Lactuca sativa</name>
    <name type="common">Garden lettuce</name>
    <dbReference type="NCBI Taxonomy" id="4236"/>
    <lineage>
        <taxon>Eukaryota</taxon>
        <taxon>Viridiplantae</taxon>
        <taxon>Streptophyta</taxon>
        <taxon>Embryophyta</taxon>
        <taxon>Tracheophyta</taxon>
        <taxon>Spermatophyta</taxon>
        <taxon>Magnoliopsida</taxon>
        <taxon>eudicotyledons</taxon>
        <taxon>Gunneridae</taxon>
        <taxon>Pentapetalae</taxon>
        <taxon>asterids</taxon>
        <taxon>campanulids</taxon>
        <taxon>Asterales</taxon>
        <taxon>Asteraceae</taxon>
        <taxon>Cichorioideae</taxon>
        <taxon>Cichorieae</taxon>
        <taxon>Lactucinae</taxon>
        <taxon>Lactuca</taxon>
    </lineage>
</organism>
<dbReference type="Proteomes" id="UP000235145">
    <property type="component" value="Unassembled WGS sequence"/>
</dbReference>
<evidence type="ECO:0000259" key="5">
    <source>
        <dbReference type="Pfam" id="PF03766"/>
    </source>
</evidence>
<feature type="compositionally biased region" description="Low complexity" evidence="3">
    <location>
        <begin position="14"/>
        <end position="24"/>
    </location>
</feature>
<comment type="caution">
    <text evidence="6">The sequence shown here is derived from an EMBL/GenBank/DDBJ whole genome shotgun (WGS) entry which is preliminary data.</text>
</comment>
<feature type="domain" description="Remorin N-terminal" evidence="5">
    <location>
        <begin position="22"/>
        <end position="74"/>
    </location>
</feature>
<proteinExistence type="inferred from homology"/>
<dbReference type="Pfam" id="PF03763">
    <property type="entry name" value="Remorin_C"/>
    <property type="match status" value="1"/>
</dbReference>
<reference evidence="6 7" key="1">
    <citation type="journal article" date="2017" name="Nat. Commun.">
        <title>Genome assembly with in vitro proximity ligation data and whole-genome triplication in lettuce.</title>
        <authorList>
            <person name="Reyes-Chin-Wo S."/>
            <person name="Wang Z."/>
            <person name="Yang X."/>
            <person name="Kozik A."/>
            <person name="Arikit S."/>
            <person name="Song C."/>
            <person name="Xia L."/>
            <person name="Froenicke L."/>
            <person name="Lavelle D.O."/>
            <person name="Truco M.J."/>
            <person name="Xia R."/>
            <person name="Zhu S."/>
            <person name="Xu C."/>
            <person name="Xu H."/>
            <person name="Xu X."/>
            <person name="Cox K."/>
            <person name="Korf I."/>
            <person name="Meyers B.C."/>
            <person name="Michelmore R.W."/>
        </authorList>
    </citation>
    <scope>NUCLEOTIDE SEQUENCE [LARGE SCALE GENOMIC DNA]</scope>
    <source>
        <strain evidence="7">cv. Salinas</strain>
        <tissue evidence="6">Seedlings</tissue>
    </source>
</reference>
<dbReference type="PANTHER" id="PTHR31775:SF31">
    <property type="entry name" value="REMORIN-LIKE"/>
    <property type="match status" value="1"/>
</dbReference>
<dbReference type="InterPro" id="IPR005516">
    <property type="entry name" value="Remorin_C"/>
</dbReference>